<evidence type="ECO:0008006" key="5">
    <source>
        <dbReference type="Google" id="ProtNLM"/>
    </source>
</evidence>
<dbReference type="CTD" id="20230195"/>
<dbReference type="KEGG" id="lgi:LOTGIDRAFT_107242"/>
<dbReference type="PROSITE" id="PS51468">
    <property type="entry name" value="VIT"/>
    <property type="match status" value="1"/>
</dbReference>
<dbReference type="AlphaFoldDB" id="V4BE80"/>
<dbReference type="PANTHER" id="PTHR10338:SF108">
    <property type="entry name" value="INTER-ALPHA-TRYPSIN INHIBITOR HEAVY CHAIN H4-LIKE PROTEIN"/>
    <property type="match status" value="1"/>
</dbReference>
<evidence type="ECO:0000313" key="3">
    <source>
        <dbReference type="EMBL" id="ESO87139.1"/>
    </source>
</evidence>
<dbReference type="InterPro" id="IPR036465">
    <property type="entry name" value="vWFA_dom_sf"/>
</dbReference>
<dbReference type="InterPro" id="IPR050934">
    <property type="entry name" value="ITIH"/>
</dbReference>
<name>V4BE80_LOTGI</name>
<dbReference type="SMART" id="SM00609">
    <property type="entry name" value="VIT"/>
    <property type="match status" value="1"/>
</dbReference>
<dbReference type="Pfam" id="PF08487">
    <property type="entry name" value="VIT"/>
    <property type="match status" value="1"/>
</dbReference>
<dbReference type="STRING" id="225164.V4BE80"/>
<dbReference type="RefSeq" id="XP_009062090.1">
    <property type="nucleotide sequence ID" value="XM_009063842.1"/>
</dbReference>
<dbReference type="OMA" id="ERYWAFS"/>
<organism evidence="3 4">
    <name type="scientific">Lottia gigantea</name>
    <name type="common">Giant owl limpet</name>
    <dbReference type="NCBI Taxonomy" id="225164"/>
    <lineage>
        <taxon>Eukaryota</taxon>
        <taxon>Metazoa</taxon>
        <taxon>Spiralia</taxon>
        <taxon>Lophotrochozoa</taxon>
        <taxon>Mollusca</taxon>
        <taxon>Gastropoda</taxon>
        <taxon>Patellogastropoda</taxon>
        <taxon>Lottioidea</taxon>
        <taxon>Lottiidae</taxon>
        <taxon>Lottia</taxon>
    </lineage>
</organism>
<evidence type="ECO:0000259" key="2">
    <source>
        <dbReference type="PROSITE" id="PS51468"/>
    </source>
</evidence>
<dbReference type="OrthoDB" id="299997at2759"/>
<evidence type="ECO:0000259" key="1">
    <source>
        <dbReference type="PROSITE" id="PS50234"/>
    </source>
</evidence>
<dbReference type="EMBL" id="KB202953">
    <property type="protein sequence ID" value="ESO87139.1"/>
    <property type="molecule type" value="Genomic_DNA"/>
</dbReference>
<dbReference type="HOGENOM" id="CLU_008101_2_0_1"/>
<dbReference type="PROSITE" id="PS50234">
    <property type="entry name" value="VWFA"/>
    <property type="match status" value="1"/>
</dbReference>
<dbReference type="InterPro" id="IPR002035">
    <property type="entry name" value="VWF_A"/>
</dbReference>
<reference evidence="3 4" key="1">
    <citation type="journal article" date="2013" name="Nature">
        <title>Insights into bilaterian evolution from three spiralian genomes.</title>
        <authorList>
            <person name="Simakov O."/>
            <person name="Marletaz F."/>
            <person name="Cho S.J."/>
            <person name="Edsinger-Gonzales E."/>
            <person name="Havlak P."/>
            <person name="Hellsten U."/>
            <person name="Kuo D.H."/>
            <person name="Larsson T."/>
            <person name="Lv J."/>
            <person name="Arendt D."/>
            <person name="Savage R."/>
            <person name="Osoegawa K."/>
            <person name="de Jong P."/>
            <person name="Grimwood J."/>
            <person name="Chapman J.A."/>
            <person name="Shapiro H."/>
            <person name="Aerts A."/>
            <person name="Otillar R.P."/>
            <person name="Terry A.Y."/>
            <person name="Boore J.L."/>
            <person name="Grigoriev I.V."/>
            <person name="Lindberg D.R."/>
            <person name="Seaver E.C."/>
            <person name="Weisblat D.A."/>
            <person name="Putnam N.H."/>
            <person name="Rokhsar D.S."/>
        </authorList>
    </citation>
    <scope>NUCLEOTIDE SEQUENCE [LARGE SCALE GENOMIC DNA]</scope>
</reference>
<keyword evidence="4" id="KW-1185">Reference proteome</keyword>
<protein>
    <recommendedName>
        <fullName evidence="5">VWFA domain-containing protein</fullName>
    </recommendedName>
</protein>
<dbReference type="PANTHER" id="PTHR10338">
    <property type="entry name" value="INTER-ALPHA-TRYPSIN INHIBITOR HEAVY CHAIN FAMILY MEMBER"/>
    <property type="match status" value="1"/>
</dbReference>
<dbReference type="Pfam" id="PF00092">
    <property type="entry name" value="VWA"/>
    <property type="match status" value="1"/>
</dbReference>
<evidence type="ECO:0000313" key="4">
    <source>
        <dbReference type="Proteomes" id="UP000030746"/>
    </source>
</evidence>
<dbReference type="GeneID" id="20230195"/>
<dbReference type="SUPFAM" id="SSF53300">
    <property type="entry name" value="vWA-like"/>
    <property type="match status" value="1"/>
</dbReference>
<gene>
    <name evidence="3" type="ORF">LOTGIDRAFT_107242</name>
</gene>
<dbReference type="Proteomes" id="UP000030746">
    <property type="component" value="Unassembled WGS sequence"/>
</dbReference>
<proteinExistence type="predicted"/>
<feature type="domain" description="VIT" evidence="2">
    <location>
        <begin position="15"/>
        <end position="148"/>
    </location>
</feature>
<feature type="domain" description="VWFA" evidence="1">
    <location>
        <begin position="275"/>
        <end position="455"/>
    </location>
</feature>
<dbReference type="Gene3D" id="3.40.50.410">
    <property type="entry name" value="von Willebrand factor, type A domain"/>
    <property type="match status" value="1"/>
</dbReference>
<accession>V4BE80</accession>
<sequence>MVVVKDDISDVLTEEKRFKRDVDPQNQIPTITDFYVSSSVNARFATVVIQSRVVNTNPVSLHATFRVQLPETAFIANFSMVVNDTVYVAKVFPKEEAQKKFDEAKAKNQSAGQVRNVKTDTLRGMDDFMIDTNVKAGVEAVFYLTYQELLVRRVGLYKQRIVVQPGQIVKNLTVKAVFNENQGFDKFFYTFPNSTTVFTTSSDVVTLTATPNTRTLVYKPTELQQSASSTSKGLDGEFVISYDVPHQRDGGMVIVEDEYFVHYLTPTGIETMDKNILFVIDVSGSMGGLKIAQARNTMLNILDRLNPNDYFNILTFESDIKSWVEVPVDVNSNTIARAKEFVKANVQSGGSTNINGALLHAIKSLKRLSEQSRRAQVIVFLTDGHPSAGVTNTKTIRKNVYKENYGLASIYCLGFGFDLDFSFLKSLAYENGGFARRIYDEDDAANQIEHFYQEVKDPVLQNVVVSYDSDAVDLQSTTKKSFYQYFEGSEIVIAGKTKTADVLQSEKLSVVGLSRNGDIDLPVGQNQVIVWSDNEGFTEKLWAYKKIKELLEEYNVHENDTAKSLALNMSLEYNFVTPLTSFVFVQEDQYKSESNKMHPNVKVYANPGYNFCPGFRVNYLSSSLLVFIAWCLITER</sequence>
<dbReference type="InterPro" id="IPR013694">
    <property type="entry name" value="VIT"/>
</dbReference>
<dbReference type="SMART" id="SM00327">
    <property type="entry name" value="VWA"/>
    <property type="match status" value="1"/>
</dbReference>